<reference evidence="2 3" key="1">
    <citation type="submission" date="2019-08" db="EMBL/GenBank/DDBJ databases">
        <title>Deep-cultivation of Planctomycetes and their phenomic and genomic characterization uncovers novel biology.</title>
        <authorList>
            <person name="Wiegand S."/>
            <person name="Jogler M."/>
            <person name="Boedeker C."/>
            <person name="Pinto D."/>
            <person name="Vollmers J."/>
            <person name="Rivas-Marin E."/>
            <person name="Kohn T."/>
            <person name="Peeters S.H."/>
            <person name="Heuer A."/>
            <person name="Rast P."/>
            <person name="Oberbeckmann S."/>
            <person name="Bunk B."/>
            <person name="Jeske O."/>
            <person name="Meyerdierks A."/>
            <person name="Storesund J.E."/>
            <person name="Kallscheuer N."/>
            <person name="Luecker S."/>
            <person name="Lage O.M."/>
            <person name="Pohl T."/>
            <person name="Merkel B.J."/>
            <person name="Hornburger P."/>
            <person name="Mueller R.-W."/>
            <person name="Bruemmer F."/>
            <person name="Labrenz M."/>
            <person name="Spormann A.M."/>
            <person name="Op den Camp H."/>
            <person name="Overmann J."/>
            <person name="Amann R."/>
            <person name="Jetten M.S.M."/>
            <person name="Mascher T."/>
            <person name="Medema M.H."/>
            <person name="Devos D.P."/>
            <person name="Kaster A.-K."/>
            <person name="Ovreas L."/>
            <person name="Rohde M."/>
            <person name="Galperin M.Y."/>
            <person name="Jogler C."/>
        </authorList>
    </citation>
    <scope>NUCLEOTIDE SEQUENCE [LARGE SCALE GENOMIC DNA]</scope>
    <source>
        <strain evidence="2 3">OJF2</strain>
    </source>
</reference>
<dbReference type="AlphaFoldDB" id="A0A5B9WEV4"/>
<gene>
    <name evidence="2" type="ORF">OJF2_77240</name>
</gene>
<proteinExistence type="predicted"/>
<feature type="transmembrane region" description="Helical" evidence="1">
    <location>
        <begin position="62"/>
        <end position="83"/>
    </location>
</feature>
<dbReference type="EMBL" id="CP042997">
    <property type="protein sequence ID" value="QEH39112.1"/>
    <property type="molecule type" value="Genomic_DNA"/>
</dbReference>
<evidence type="ECO:0000313" key="3">
    <source>
        <dbReference type="Proteomes" id="UP000324233"/>
    </source>
</evidence>
<feature type="transmembrane region" description="Helical" evidence="1">
    <location>
        <begin position="89"/>
        <end position="106"/>
    </location>
</feature>
<protein>
    <submittedName>
        <fullName evidence="2">Uncharacterized protein</fullName>
    </submittedName>
</protein>
<keyword evidence="1" id="KW-0812">Transmembrane</keyword>
<accession>A0A5B9WEV4</accession>
<keyword evidence="3" id="KW-1185">Reference proteome</keyword>
<evidence type="ECO:0000313" key="2">
    <source>
        <dbReference type="EMBL" id="QEH39112.1"/>
    </source>
</evidence>
<evidence type="ECO:0000256" key="1">
    <source>
        <dbReference type="SAM" id="Phobius"/>
    </source>
</evidence>
<keyword evidence="1" id="KW-1133">Transmembrane helix</keyword>
<feature type="transmembrane region" description="Helical" evidence="1">
    <location>
        <begin position="127"/>
        <end position="149"/>
    </location>
</feature>
<dbReference type="KEGG" id="agv:OJF2_77240"/>
<sequence length="155" mass="15943">MSDAGPPPVPEAGPAPEGELYCLGCGARNDAGAAECWLCNGRSLVKAGPGGRPPEPASPQRFSFTIAALMVLVAVVAACLGLYTAAPGLLLLVAITSAPAVALVEYRAAKRRKRGIPMSHAERFGCFLLLLVLIPVLVAVAVLSALFIYCSLGGR</sequence>
<dbReference type="RefSeq" id="WP_148598466.1">
    <property type="nucleotide sequence ID" value="NZ_CP042997.1"/>
</dbReference>
<keyword evidence="1" id="KW-0472">Membrane</keyword>
<dbReference type="Proteomes" id="UP000324233">
    <property type="component" value="Chromosome"/>
</dbReference>
<organism evidence="2 3">
    <name type="scientific">Aquisphaera giovannonii</name>
    <dbReference type="NCBI Taxonomy" id="406548"/>
    <lineage>
        <taxon>Bacteria</taxon>
        <taxon>Pseudomonadati</taxon>
        <taxon>Planctomycetota</taxon>
        <taxon>Planctomycetia</taxon>
        <taxon>Isosphaerales</taxon>
        <taxon>Isosphaeraceae</taxon>
        <taxon>Aquisphaera</taxon>
    </lineage>
</organism>
<name>A0A5B9WEV4_9BACT</name>